<evidence type="ECO:0008006" key="3">
    <source>
        <dbReference type="Google" id="ProtNLM"/>
    </source>
</evidence>
<proteinExistence type="predicted"/>
<dbReference type="EMBL" id="WUQX01000001">
    <property type="protein sequence ID" value="MXP77236.1"/>
    <property type="molecule type" value="Genomic_DNA"/>
</dbReference>
<organism evidence="1 2">
    <name type="scientific">Sporofaciens musculi</name>
    <dbReference type="NCBI Taxonomy" id="2681861"/>
    <lineage>
        <taxon>Bacteria</taxon>
        <taxon>Bacillati</taxon>
        <taxon>Bacillota</taxon>
        <taxon>Clostridia</taxon>
        <taxon>Lachnospirales</taxon>
        <taxon>Lachnospiraceae</taxon>
        <taxon>Sporofaciens</taxon>
    </lineage>
</organism>
<reference evidence="1 2" key="1">
    <citation type="submission" date="2019-12" db="EMBL/GenBank/DDBJ databases">
        <title>Sporaefaciens musculi gen. nov., sp. nov., a novel bacterium isolated from the caecum of an obese mouse.</title>
        <authorList>
            <person name="Rasmussen T.S."/>
            <person name="Streidl T."/>
            <person name="Hitch T.C.A."/>
            <person name="Wortmann E."/>
            <person name="Deptula P."/>
            <person name="Hansen M."/>
            <person name="Nielsen D.S."/>
            <person name="Clavel T."/>
            <person name="Vogensen F.K."/>
        </authorList>
    </citation>
    <scope>NUCLEOTIDE SEQUENCE [LARGE SCALE GENOMIC DNA]</scope>
    <source>
        <strain evidence="1 2">WCA-9-b2</strain>
    </source>
</reference>
<evidence type="ECO:0000313" key="1">
    <source>
        <dbReference type="EMBL" id="MXP77236.1"/>
    </source>
</evidence>
<protein>
    <recommendedName>
        <fullName evidence="3">Rho termination factor N-terminal domain-containing protein</fullName>
    </recommendedName>
</protein>
<dbReference type="RefSeq" id="WP_159752393.1">
    <property type="nucleotide sequence ID" value="NZ_CATIFW010000037.1"/>
</dbReference>
<name>A0A7X3MIU8_9FIRM</name>
<keyword evidence="2" id="KW-1185">Reference proteome</keyword>
<sequence>MKSYTARDLEGMTISQIRSLAATLGYAITKTKKADIINEFLAWQEGE</sequence>
<gene>
    <name evidence="1" type="ORF">GN277_18190</name>
</gene>
<evidence type="ECO:0000313" key="2">
    <source>
        <dbReference type="Proteomes" id="UP000460412"/>
    </source>
</evidence>
<accession>A0A7X3MIU8</accession>
<comment type="caution">
    <text evidence="1">The sequence shown here is derived from an EMBL/GenBank/DDBJ whole genome shotgun (WGS) entry which is preliminary data.</text>
</comment>
<dbReference type="AlphaFoldDB" id="A0A7X3MIU8"/>
<dbReference type="Proteomes" id="UP000460412">
    <property type="component" value="Unassembled WGS sequence"/>
</dbReference>